<feature type="chain" id="PRO_5046597289" description="GIY-YIG domain-containing protein" evidence="1">
    <location>
        <begin position="28"/>
        <end position="171"/>
    </location>
</feature>
<evidence type="ECO:0000313" key="2">
    <source>
        <dbReference type="EMBL" id="MFD1194524.1"/>
    </source>
</evidence>
<dbReference type="RefSeq" id="WP_380790106.1">
    <property type="nucleotide sequence ID" value="NZ_JBHTKR010000003.1"/>
</dbReference>
<dbReference type="SUPFAM" id="SSF82771">
    <property type="entry name" value="GIY-YIG endonuclease"/>
    <property type="match status" value="1"/>
</dbReference>
<evidence type="ECO:0000313" key="3">
    <source>
        <dbReference type="Proteomes" id="UP001597151"/>
    </source>
</evidence>
<reference evidence="3" key="1">
    <citation type="journal article" date="2019" name="Int. J. Syst. Evol. Microbiol.">
        <title>The Global Catalogue of Microorganisms (GCM) 10K type strain sequencing project: providing services to taxonomists for standard genome sequencing and annotation.</title>
        <authorList>
            <consortium name="The Broad Institute Genomics Platform"/>
            <consortium name="The Broad Institute Genome Sequencing Center for Infectious Disease"/>
            <person name="Wu L."/>
            <person name="Ma J."/>
        </authorList>
    </citation>
    <scope>NUCLEOTIDE SEQUENCE [LARGE SCALE GENOMIC DNA]</scope>
    <source>
        <strain evidence="3">CCUG 55328</strain>
    </source>
</reference>
<protein>
    <recommendedName>
        <fullName evidence="4">GIY-YIG domain-containing protein</fullName>
    </recommendedName>
</protein>
<evidence type="ECO:0008006" key="4">
    <source>
        <dbReference type="Google" id="ProtNLM"/>
    </source>
</evidence>
<dbReference type="InterPro" id="IPR035901">
    <property type="entry name" value="GIY-YIG_endonuc_sf"/>
</dbReference>
<name>A0ABW3TBK6_9RHOB</name>
<keyword evidence="3" id="KW-1185">Reference proteome</keyword>
<feature type="signal peptide" evidence="1">
    <location>
        <begin position="1"/>
        <end position="27"/>
    </location>
</feature>
<organism evidence="2 3">
    <name type="scientific">Seohaeicola saemankumensis</name>
    <dbReference type="NCBI Taxonomy" id="481181"/>
    <lineage>
        <taxon>Bacteria</taxon>
        <taxon>Pseudomonadati</taxon>
        <taxon>Pseudomonadota</taxon>
        <taxon>Alphaproteobacteria</taxon>
        <taxon>Rhodobacterales</taxon>
        <taxon>Roseobacteraceae</taxon>
        <taxon>Seohaeicola</taxon>
    </lineage>
</organism>
<accession>A0ABW3TBK6</accession>
<comment type="caution">
    <text evidence="2">The sequence shown here is derived from an EMBL/GenBank/DDBJ whole genome shotgun (WGS) entry which is preliminary data.</text>
</comment>
<gene>
    <name evidence="2" type="ORF">ACFQ3C_07570</name>
</gene>
<proteinExistence type="predicted"/>
<keyword evidence="1" id="KW-0732">Signal</keyword>
<dbReference type="Proteomes" id="UP001597151">
    <property type="component" value="Unassembled WGS sequence"/>
</dbReference>
<sequence length="171" mass="17912">MKIFTRLATTLLAVLGLVAILASPASAQPLTASDMAFAFGGKATSTTAAAAAAPKAAAPVAIASARGMTQTEMQETKGAVAPIVVYGLAVGGRIAYVGITNNLARRTAQHAATRSFETVVRLGSSSTRNGARVIEQNNINRFNTINNGWNRINSISPRNPLSSRVTQPYRR</sequence>
<evidence type="ECO:0000256" key="1">
    <source>
        <dbReference type="SAM" id="SignalP"/>
    </source>
</evidence>
<dbReference type="EMBL" id="JBHTKR010000003">
    <property type="protein sequence ID" value="MFD1194524.1"/>
    <property type="molecule type" value="Genomic_DNA"/>
</dbReference>